<name>A0A845BZM5_9NEIS</name>
<dbReference type="InterPro" id="IPR007446">
    <property type="entry name" value="PilP"/>
</dbReference>
<sequence length="174" mass="19094">MKTTLSRLLWPLLLAGCTTASDDIDSWMQQQGHGLVGKVEPIPQLNAMATTIDYTGFGLLSPFDANRFKTAGSQNSANAPDFKRPRDPLEKYGLEQLKMVGSLQIKGIRHGLIQTPDGMVYPVRAGSFIGTNYGRVTAVLDAQIKLVETVEESNGEWVKRETDILLADEQGQSK</sequence>
<dbReference type="AlphaFoldDB" id="A0A845BZM5"/>
<proteinExistence type="predicted"/>
<evidence type="ECO:0000313" key="2">
    <source>
        <dbReference type="EMBL" id="MXR37953.1"/>
    </source>
</evidence>
<dbReference type="Proteomes" id="UP000467214">
    <property type="component" value="Unassembled WGS sequence"/>
</dbReference>
<reference evidence="2 3" key="1">
    <citation type="submission" date="2019-12" db="EMBL/GenBank/DDBJ databases">
        <title>Neisseriaceae gen. nov. sp. Genome sequencing and assembly.</title>
        <authorList>
            <person name="Liu Z."/>
            <person name="Li A."/>
        </authorList>
    </citation>
    <scope>NUCLEOTIDE SEQUENCE [LARGE SCALE GENOMIC DNA]</scope>
    <source>
        <strain evidence="2 3">B2N2-7</strain>
    </source>
</reference>
<dbReference type="Gene3D" id="2.30.30.830">
    <property type="match status" value="1"/>
</dbReference>
<feature type="signal peptide" evidence="1">
    <location>
        <begin position="1"/>
        <end position="20"/>
    </location>
</feature>
<dbReference type="PIRSF" id="PIRSF016481">
    <property type="entry name" value="Pilus_assembly_PilP"/>
    <property type="match status" value="1"/>
</dbReference>
<keyword evidence="3" id="KW-1185">Reference proteome</keyword>
<feature type="chain" id="PRO_5032272075" evidence="1">
    <location>
        <begin position="21"/>
        <end position="174"/>
    </location>
</feature>
<protein>
    <submittedName>
        <fullName evidence="2">Pilus assembly protein PilP</fullName>
    </submittedName>
</protein>
<accession>A0A845BZM5</accession>
<evidence type="ECO:0000256" key="1">
    <source>
        <dbReference type="SAM" id="SignalP"/>
    </source>
</evidence>
<organism evidence="2 3">
    <name type="scientific">Craterilacuibacter sinensis</name>
    <dbReference type="NCBI Taxonomy" id="2686017"/>
    <lineage>
        <taxon>Bacteria</taxon>
        <taxon>Pseudomonadati</taxon>
        <taxon>Pseudomonadota</taxon>
        <taxon>Betaproteobacteria</taxon>
        <taxon>Neisseriales</taxon>
        <taxon>Neisseriaceae</taxon>
        <taxon>Craterilacuibacter</taxon>
    </lineage>
</organism>
<evidence type="ECO:0000313" key="3">
    <source>
        <dbReference type="Proteomes" id="UP000467214"/>
    </source>
</evidence>
<dbReference type="EMBL" id="WSSB01000013">
    <property type="protein sequence ID" value="MXR37953.1"/>
    <property type="molecule type" value="Genomic_DNA"/>
</dbReference>
<keyword evidence="1" id="KW-0732">Signal</keyword>
<comment type="caution">
    <text evidence="2">The sequence shown here is derived from an EMBL/GenBank/DDBJ whole genome shotgun (WGS) entry which is preliminary data.</text>
</comment>
<dbReference type="Pfam" id="PF04351">
    <property type="entry name" value="PilP"/>
    <property type="match status" value="1"/>
</dbReference>
<gene>
    <name evidence="2" type="ORF">GQF02_13315</name>
</gene>